<gene>
    <name evidence="1" type="ORF">SAMN04488018_12924</name>
</gene>
<evidence type="ECO:0000313" key="2">
    <source>
        <dbReference type="Proteomes" id="UP000183077"/>
    </source>
</evidence>
<dbReference type="Proteomes" id="UP000183077">
    <property type="component" value="Unassembled WGS sequence"/>
</dbReference>
<name>A0A1H6YJX7_9FLAO</name>
<reference evidence="1 2" key="1">
    <citation type="submission" date="2016-10" db="EMBL/GenBank/DDBJ databases">
        <authorList>
            <person name="de Groot N.N."/>
        </authorList>
    </citation>
    <scope>NUCLEOTIDE SEQUENCE [LARGE SCALE GENOMIC DNA]</scope>
    <source>
        <strain evidence="1 2">DSM 23048</strain>
    </source>
</reference>
<proteinExistence type="predicted"/>
<protein>
    <submittedName>
        <fullName evidence="1">Uncharacterized protein</fullName>
    </submittedName>
</protein>
<dbReference type="EMBL" id="FNYS01000029">
    <property type="protein sequence ID" value="SEJ37540.1"/>
    <property type="molecule type" value="Genomic_DNA"/>
</dbReference>
<accession>A0A1H6YJX7</accession>
<sequence length="329" mass="38538">MLKTLLIIGFCFLSLTLAVNNLSLIMGGMRKKKANRLIQEYLEHEFKGQLKAVEIRRFFNASNMNPNMFSVIIYDHQLAQVRWVLFFDAKILKNENRIEQGVSYAKPVKEQYQDALSDYYTKEDIKLKMIDLDCRIDISYDSLTMTYLFNPNPNELKTKTKKLLYLLNQQKDALKINSIFTITIHLPTYNEDIFMIVIHSIEDSWQVKECLLKQETNYFKTLQEKLLPKRMDYLAGLDHLYSSHDFSLLYVDTACFTKAVWVHLLIDTKEVEQEKNSYHKTPVTAVLLETINLTNKVVTHREIVPITEPNSFISIVEEIKPLLAIKYTF</sequence>
<evidence type="ECO:0000313" key="1">
    <source>
        <dbReference type="EMBL" id="SEJ37540.1"/>
    </source>
</evidence>
<organism evidence="1 2">
    <name type="scientific">Myroides marinus</name>
    <dbReference type="NCBI Taxonomy" id="703342"/>
    <lineage>
        <taxon>Bacteria</taxon>
        <taxon>Pseudomonadati</taxon>
        <taxon>Bacteroidota</taxon>
        <taxon>Flavobacteriia</taxon>
        <taxon>Flavobacteriales</taxon>
        <taxon>Flavobacteriaceae</taxon>
        <taxon>Myroides</taxon>
    </lineage>
</organism>
<dbReference type="AlphaFoldDB" id="A0A1H6YJX7"/>